<dbReference type="InterPro" id="IPR036179">
    <property type="entry name" value="Ig-like_dom_sf"/>
</dbReference>
<dbReference type="Proteomes" id="UP001142055">
    <property type="component" value="Chromosome 2"/>
</dbReference>
<proteinExistence type="predicted"/>
<feature type="domain" description="Laminin IV type A" evidence="27">
    <location>
        <begin position="1340"/>
        <end position="1518"/>
    </location>
</feature>
<feature type="disulfide bond" evidence="20">
    <location>
        <begin position="484"/>
        <end position="502"/>
    </location>
</feature>
<feature type="disulfide bond" evidence="20">
    <location>
        <begin position="535"/>
        <end position="550"/>
    </location>
</feature>
<evidence type="ECO:0000256" key="19">
    <source>
        <dbReference type="PROSITE-ProRule" id="PRU00076"/>
    </source>
</evidence>
<keyword evidence="16" id="KW-0325">Glycoprotein</keyword>
<dbReference type="SMART" id="SM00192">
    <property type="entry name" value="LDLa"/>
    <property type="match status" value="10"/>
</dbReference>
<feature type="disulfide bond" evidence="19">
    <location>
        <begin position="3343"/>
        <end position="3352"/>
    </location>
</feature>
<comment type="caution">
    <text evidence="19">Lacks conserved residue(s) required for the propagation of feature annotation.</text>
</comment>
<feature type="domain" description="Laminin G" evidence="23">
    <location>
        <begin position="3397"/>
        <end position="3586"/>
    </location>
</feature>
<dbReference type="InterPro" id="IPR003599">
    <property type="entry name" value="Ig_sub"/>
</dbReference>
<feature type="disulfide bond" evidence="20">
    <location>
        <begin position="516"/>
        <end position="528"/>
    </location>
</feature>
<sequence>ALSSNQHQHHQDRDRNVDDESIQLVNGTIGKSWPNLSRQQQQHQHHQHGTSANRANGDSSRLFQSVQSNIAHQNWRRKRRQPSTPTSSTSILNIERTNESNLAVRLKRDNVHKSLNNYHLRDKNPDFDDDPNGDGIDNENDDEDDEDVDEEEEMVEENETNEGSGTKPIDAEQHEPNIPPGPDTDHNGMMVHHHHHSYPIPPPISSIVGNPSSTESNVDDDLNFVDNEIEEILSATTTTTIATNKVQCSNDQFRCNSSEQCLPITKRCDGLQHCYDGSDEANYCDDQHSFRCGDQICIGIELRCNGEHDCSDGSDEIECSCHVNQFQCKNMFQCIDNKLRCNHAYDCLDGSDEFRCEDNVCLIGQFRCKTGQCIAERSKCDGINDCKDASDESECQNFCGDNMFRCRDGQCVTRHSRCDFAKDCFDGSDEFDCQIICGIHEFECNVDGRCIHESLRCDGFYDCFDFSDELNCENRTCRLSQFRCGTGLCIDRALLCNGHPDCPDRTDEIAEECWICRMGQFTCANGQCIEMAMRCDGRQDCNDNSDEGDCQRVGIDLQVYPERQTVRQGQEAVFRCRDEGELRLPVRWSRDGDQPIPVGSIDSRGRLTLISVQVNYSGVYVCSISDENKDTFRAHKAAYLVVQPTFDYEIMINHSPQNDHEGIPKSFQCDGRFDCQDKSDEIGCTSPTIVENPRAIIVVVEGETGKKIETKVEKFFKRKHFERNQNRRTMTVRCRSIGIPTPLISWRKDDKHIPSPPRVTTNSVDGLGTLIIRNVAPDDQASYSCKAINSRDSVVADHQTLLIVKSHKLMCQSPTFNDLATDISQCLRCFCFGVSDVCHSSSVQGYTIRGINSRRLMIVPLEQQLNGSYLDVTSQHTPNQGAIRFDDNTGTHWINSEAAAPNMPEDVYFYWRLPSEFLGNHLMSYGGHLRYTISYERSFSPSPLQIPDVIIRGNGITLYHYEKEFDHVSDDIHVAVRFWAGEWHRDDRAGTSSIPPLFDDTTREDIMIVLQNVNEILIKASYDGNILDSSITDIHLDSAKISNHSDMERSSYIEQCSCPSGYTGPSCERCETGYSRQPLGRYLGRCNVIPTTCQCNDHSNECDPYTGQCLNCADHTEGFNCERCQRGFYHNPDLNPDGKMRCTQCPCGQNMADQIKNLEESDDSDFFPERWLLIPCRYDNLNRDVVCESCPIGYEGRLCDECARGYSRKITEMGSLICELKEKCEIDQFRCGNGTCVPNSVRCNKVNDCLPEGLDEFGCDRTLECNPYGTLTTSLSASNGQCLCKDLVTGVRCDQCKIGSFHLNNYSPSGCIGCFCFGLTNTCTAAFNLYRDHLELKIDQYNHGIVLRDRANNTWIDDLSFDPINREVSYRDFSFNDDLYWQLPFQFLGNKITSYGGFINYTVRFQGNHFPRNGQVPTVILIGGNNISISYQYQGNLNAFVPNTISIPLVENVWTFFNGQPVFRKDMMIILSKLECILLHATVSSDVNLVAISSASLDTTLERSGYDLSSNGYSRVESIEECRCPTGYIGTSCERCAFGYTVSRSEDDDNPFGYSMDNTYLTCIPCSCNGHSNECDPDSGTCINCQHFTTGKYCEQCMTGYDDSTSSGTCTPTKVDHFVTDNYHHPIVYPINQTNDDDRRNMIDGHECKPNLQGERCDRCRDGYFHFDPHNPYGCLQCYCSGVTDQCSSSENVYSPIHFNLSTIYPPQNHEFELTNRFRTHYYTDQILVNIYHNELYFYSLFWLHNNNDNNINYNQNQNVEQPKLEMLYWTLPPQFLGNRLTSYGGSLRYKQRYMTQAEGGEYISDVDVILSGNGISLQYINSGRFNENEERLFVIPINAEDGSWQMIDRQRQISGLASRVDFLRVLSNLESISIRATLHTEMKESNIKDVTLDEAVHRGYGHDRALSVEQCQCPSGYTGLSCEQCETGYIRNINPATGTFKCVQCQCHSHSDECDKSLGKCLNCQHFTIGDNCEQCMPGYYGDATRGTGNDCLPCPCPSTDPMNNFSPTCIVDLDGSATCTECHGNYTGRYCEQCSHGYHGSPTTPGGRCELINKSMSRSIQVRIEGPNVRHVPMGSTVNIKCTGISQVNKFAFNLDWIKLDGPLPYGSSEASGVLTLSNVRDEHSGTYVCTGSDLESVAQAQITILVQPGQHQQSRPKVRIEPHFQNVTLGEPATFKCIADGYPPPQLHWTMGQNQIQNPMASFTPETGIFFIPATTLTDEAEYYCHATNSAGSDSVRAVLFIRPSEYHHLEYVHVGGNGIIPTARVSPGNHVAVKGENVRLECNVTGQPVPSVRWTFTGGGPNGQLPFNSRPIGGVLQLSKVDTANGGVYTCIASNSFGTAEAQVRLKVILQHNSPPTVNVEPIRQTIVQGQTGELRCVATGSPKPTITWQKIGDQLNHMRHKLTEDRLIIERMEVNDRGLYVCRAENIEGSSQGSAVVEIELREIPSIEISRHSSQIVPRGSSAYFQCRITGGIPEPSIEWRRSDGSPFTSKVDIVGGLLQFKDISAPDEGIYICTAENIAGRVTAQANLRIAGAPRIKILQNTPYRIRPGEHVRLECNLISFDSYSEKRASLNWHRLKVNQYENRTQYALPMHPVNIYQDRAILEFRSIKTSDSGIYVCTASSAIGNSEERIQVIVEEASNKIVPDVYIEDKVVTVAAGSRAELRCFVRGTDRNVLIKWARADNRSMPDMSRVENGTLTVDQVKPDDSGDYHCLGYVDSTGGQGPPRLLFRDRARLAVVAPPKIQIYPPLQTVRPGDTVYIDCEAYDNSHSVTIDWSRIGSELPTGVSTEVAGARLVIRGVQETDAGRYLCTAVNAAGKVEAVGEIIVDRRTEPIDTVKEEVTIVGSNLDLICPAPLVDQGANLNVEWKYESSDQLPLNGQVINNEFRIVGAVPENSGRYICTASLAGSIVDQSSIVVKVKANTTLDVKVIPSRETIYLGDHLSLNCSTIGDPMAQIEWSMPYQNGPWLDNVNVKDAILNVSHVSYQNGGVYRCMVRTYAGTYNADYVLVIQGMEMENIVDGGGGYCGLNHTIHTLTLNETTTTPLPDPVETHLIPFGSSITLPCGVSVLSPIQFTWTRSSSANPLEQSLPSYVEMYPNGTIHIGSTIASDAGTYTCTAVGIDRTDSLSRIIIVEGIIPRFIQKPLSYMSLPTLPNAYQAFNITISVKPEKPDGLILYNGQDQANDFISLGLNNGYVEFRFELGGGVAIIRSEREIELNRWHTIMVTRERNIGKMKIDDEDIVSSSAKTSHVGLDLLQPLYFGGVPNFSLISVHNGFKQGFVGCIAQFKVGNRQYELIKEAIVKHDVSRCDTCSHGPCMNSGTCRESVFRTQGYECVCPIGFGGIDCEESGGTCYPSACNAGICVEGKSKRSFDCHCPFGSSGSRCEREILIHEPFLTDGAYLAYPPPRHALNRLIIKLKIKPKFIDLSSSNGHLLFYTGQYNNGSGDFAALTIVNRSIEFRFDTGSGAAIISSPFPLEDEQWIDIYVERYRQEANLTVGPMNGTPIYGKTPGRTHGLTLLTPIYVGGYNRTRIHMPSSLEKLINYDGCIGYLEINGKEVPILNSYIESVNVQDCQSESRCQRKPCINGGSCIDVADGYECICNGNFAGKNCELKKGPCDTMEINPCSNLGECENEDDNENFQCHCPIGFGGPKCVDTIRCLIHTRHE</sequence>
<evidence type="ECO:0000256" key="20">
    <source>
        <dbReference type="PROSITE-ProRule" id="PRU00124"/>
    </source>
</evidence>
<feature type="disulfide bond" evidence="21">
    <location>
        <begin position="1112"/>
        <end position="1121"/>
    </location>
</feature>
<feature type="disulfide bond" evidence="20">
    <location>
        <begin position="523"/>
        <end position="541"/>
    </location>
</feature>
<keyword evidence="11" id="KW-0084">Basement membrane</keyword>
<dbReference type="PROSITE" id="PS00022">
    <property type="entry name" value="EGF_1"/>
    <property type="match status" value="6"/>
</dbReference>
<feature type="domain" description="Ig-like" evidence="26">
    <location>
        <begin position="555"/>
        <end position="633"/>
    </location>
</feature>
<dbReference type="SMART" id="SM00409">
    <property type="entry name" value="IG"/>
    <property type="match status" value="13"/>
</dbReference>
<dbReference type="FunFam" id="2.10.25.10:FF:000090">
    <property type="entry name" value="laminin subunit alpha"/>
    <property type="match status" value="1"/>
</dbReference>
<feature type="disulfide bond" evidence="19">
    <location>
        <begin position="1265"/>
        <end position="1282"/>
    </location>
</feature>
<dbReference type="SMART" id="SM00179">
    <property type="entry name" value="EGF_CA"/>
    <property type="match status" value="3"/>
</dbReference>
<evidence type="ECO:0000256" key="22">
    <source>
        <dbReference type="SAM" id="MobiDB-lite"/>
    </source>
</evidence>
<evidence type="ECO:0000256" key="21">
    <source>
        <dbReference type="PROSITE-ProRule" id="PRU00460"/>
    </source>
</evidence>
<evidence type="ECO:0000256" key="13">
    <source>
        <dbReference type="ARBA" id="ARBA00022989"/>
    </source>
</evidence>
<dbReference type="GO" id="GO:0007156">
    <property type="term" value="P:homophilic cell adhesion via plasma membrane adhesion molecules"/>
    <property type="evidence" value="ECO:0007669"/>
    <property type="project" value="TreeGrafter"/>
</dbReference>
<feature type="disulfide bond" evidence="20">
    <location>
        <begin position="304"/>
        <end position="319"/>
    </location>
</feature>
<keyword evidence="4" id="KW-0964">Secreted</keyword>
<evidence type="ECO:0000256" key="12">
    <source>
        <dbReference type="ARBA" id="ARBA00022889"/>
    </source>
</evidence>
<dbReference type="InterPro" id="IPR023415">
    <property type="entry name" value="LDLR_class-A_CS"/>
</dbReference>
<dbReference type="SMART" id="SM00181">
    <property type="entry name" value="EGF"/>
    <property type="match status" value="9"/>
</dbReference>
<dbReference type="SMART" id="SM00282">
    <property type="entry name" value="LamG"/>
    <property type="match status" value="2"/>
</dbReference>
<dbReference type="InterPro" id="IPR002172">
    <property type="entry name" value="LDrepeatLR_classA_rpt"/>
</dbReference>
<feature type="domain" description="Laminin IV type A" evidence="27">
    <location>
        <begin position="841"/>
        <end position="1055"/>
    </location>
</feature>
<feature type="domain" description="Ig-like" evidence="26">
    <location>
        <begin position="2540"/>
        <end position="2642"/>
    </location>
</feature>
<dbReference type="PROSITE" id="PS50027">
    <property type="entry name" value="EGF_LAM_2"/>
    <property type="match status" value="3"/>
</dbReference>
<dbReference type="GO" id="GO:0048513">
    <property type="term" value="P:animal organ development"/>
    <property type="evidence" value="ECO:0007669"/>
    <property type="project" value="UniProtKB-ARBA"/>
</dbReference>
<dbReference type="Pfam" id="PF00053">
    <property type="entry name" value="EGF_laminin"/>
    <property type="match status" value="7"/>
</dbReference>
<evidence type="ECO:0000256" key="2">
    <source>
        <dbReference type="ARBA" id="ARBA00004496"/>
    </source>
</evidence>
<feature type="domain" description="Ig-like" evidence="26">
    <location>
        <begin position="2360"/>
        <end position="2443"/>
    </location>
</feature>
<reference evidence="28" key="1">
    <citation type="submission" date="2022-12" db="EMBL/GenBank/DDBJ databases">
        <title>Genome assemblies of Blomia tropicalis.</title>
        <authorList>
            <person name="Cui Y."/>
        </authorList>
    </citation>
    <scope>NUCLEOTIDE SEQUENCE</scope>
    <source>
        <tissue evidence="28">Adult mites</tissue>
    </source>
</reference>
<dbReference type="Gene3D" id="2.60.120.200">
    <property type="match status" value="2"/>
</dbReference>
<feature type="disulfide bond" evidence="19">
    <location>
        <begin position="3359"/>
        <end position="3369"/>
    </location>
</feature>
<evidence type="ECO:0000256" key="9">
    <source>
        <dbReference type="ARBA" id="ARBA00022737"/>
    </source>
</evidence>
<dbReference type="SMART" id="SM00281">
    <property type="entry name" value="LamB"/>
    <property type="match status" value="3"/>
</dbReference>
<keyword evidence="18" id="KW-0393">Immunoglobulin domain</keyword>
<dbReference type="PROSITE" id="PS01248">
    <property type="entry name" value="EGF_LAM_1"/>
    <property type="match status" value="5"/>
</dbReference>
<feature type="compositionally biased region" description="Polar residues" evidence="22">
    <location>
        <begin position="49"/>
        <end position="72"/>
    </location>
</feature>
<dbReference type="CDD" id="cd00096">
    <property type="entry name" value="Ig"/>
    <property type="match status" value="1"/>
</dbReference>
<feature type="disulfide bond" evidence="21">
    <location>
        <begin position="1585"/>
        <end position="1594"/>
    </location>
</feature>
<evidence type="ECO:0000256" key="8">
    <source>
        <dbReference type="ARBA" id="ARBA00022729"/>
    </source>
</evidence>
<comment type="caution">
    <text evidence="28">The sequence shown here is derived from an EMBL/GenBank/DDBJ whole genome shotgun (WGS) entry which is preliminary data.</text>
</comment>
<evidence type="ECO:0008006" key="30">
    <source>
        <dbReference type="Google" id="ProtNLM"/>
    </source>
</evidence>
<protein>
    <recommendedName>
        <fullName evidence="30">Basement membrane-specific heparan sulfate proteoglycan core protein</fullName>
    </recommendedName>
</protein>
<gene>
    <name evidence="28" type="ORF">RDWZM_004725</name>
</gene>
<feature type="disulfide bond" evidence="19">
    <location>
        <begin position="3632"/>
        <end position="3649"/>
    </location>
</feature>
<feature type="domain" description="Laminin EGF-like" evidence="25">
    <location>
        <begin position="1946"/>
        <end position="1995"/>
    </location>
</feature>
<dbReference type="FunFam" id="2.10.25.10:FF:000188">
    <property type="entry name" value="Laminin subunit gamma 2"/>
    <property type="match status" value="1"/>
</dbReference>
<feature type="disulfide bond" evidence="20">
    <location>
        <begin position="406"/>
        <end position="424"/>
    </location>
</feature>
<evidence type="ECO:0000256" key="1">
    <source>
        <dbReference type="ARBA" id="ARBA00004302"/>
    </source>
</evidence>
<dbReference type="Pfam" id="PF13927">
    <property type="entry name" value="Ig_3"/>
    <property type="match status" value="6"/>
</dbReference>
<dbReference type="GO" id="GO:0030424">
    <property type="term" value="C:axon"/>
    <property type="evidence" value="ECO:0007669"/>
    <property type="project" value="TreeGrafter"/>
</dbReference>
<feature type="disulfide bond" evidence="19">
    <location>
        <begin position="3651"/>
        <end position="3660"/>
    </location>
</feature>
<dbReference type="Pfam" id="PF00057">
    <property type="entry name" value="Ldl_recept_a"/>
    <property type="match status" value="9"/>
</dbReference>
<evidence type="ECO:0000256" key="15">
    <source>
        <dbReference type="ARBA" id="ARBA00023157"/>
    </source>
</evidence>
<feature type="domain" description="Ig-like" evidence="26">
    <location>
        <begin position="3052"/>
        <end position="3134"/>
    </location>
</feature>
<keyword evidence="14" id="KW-0175">Coiled coil</keyword>
<dbReference type="FunFam" id="4.10.400.10:FF:000034">
    <property type="entry name" value="Low-density lipoprotein receptor-related protein 2"/>
    <property type="match status" value="1"/>
</dbReference>
<feature type="disulfide bond" evidence="19">
    <location>
        <begin position="3382"/>
        <end position="3391"/>
    </location>
</feature>
<keyword evidence="15 19" id="KW-1015">Disulfide bond</keyword>
<dbReference type="InterPro" id="IPR018097">
    <property type="entry name" value="EGF_Ca-bd_CS"/>
</dbReference>
<feature type="domain" description="EGF-like" evidence="24">
    <location>
        <begin position="3316"/>
        <end position="3353"/>
    </location>
</feature>
<feature type="domain" description="EGF-like" evidence="24">
    <location>
        <begin position="3355"/>
        <end position="3392"/>
    </location>
</feature>
<feature type="domain" description="EGF-like" evidence="24">
    <location>
        <begin position="3582"/>
        <end position="3618"/>
    </location>
</feature>
<keyword evidence="3" id="KW-0963">Cytoplasm</keyword>
<feature type="domain" description="EGF-like" evidence="24">
    <location>
        <begin position="1255"/>
        <end position="1294"/>
    </location>
</feature>
<dbReference type="SMART" id="SM00180">
    <property type="entry name" value="EGF_Lam"/>
    <property type="match status" value="8"/>
</dbReference>
<feature type="disulfide bond" evidence="21">
    <location>
        <begin position="1965"/>
        <end position="1974"/>
    </location>
</feature>
<feature type="disulfide bond" evidence="19">
    <location>
        <begin position="1284"/>
        <end position="1293"/>
    </location>
</feature>
<dbReference type="GO" id="GO:0005886">
    <property type="term" value="C:plasma membrane"/>
    <property type="evidence" value="ECO:0007669"/>
    <property type="project" value="TreeGrafter"/>
</dbReference>
<feature type="domain" description="Ig-like" evidence="26">
    <location>
        <begin position="687"/>
        <end position="796"/>
    </location>
</feature>
<dbReference type="SMART" id="SM00408">
    <property type="entry name" value="IGc2"/>
    <property type="match status" value="13"/>
</dbReference>
<dbReference type="GO" id="GO:0005509">
    <property type="term" value="F:calcium ion binding"/>
    <property type="evidence" value="ECO:0007669"/>
    <property type="project" value="InterPro"/>
</dbReference>
<dbReference type="CDD" id="cd00112">
    <property type="entry name" value="LDLa"/>
    <property type="match status" value="10"/>
</dbReference>
<dbReference type="InterPro" id="IPR000034">
    <property type="entry name" value="Laminin_IV"/>
</dbReference>
<keyword evidence="6 19" id="KW-0245">EGF-like domain</keyword>
<evidence type="ECO:0000259" key="27">
    <source>
        <dbReference type="PROSITE" id="PS51115"/>
    </source>
</evidence>
<evidence type="ECO:0000259" key="25">
    <source>
        <dbReference type="PROSITE" id="PS50027"/>
    </source>
</evidence>
<dbReference type="FunFam" id="2.10.25.10:FF:000425">
    <property type="entry name" value="Eyes shut homolog"/>
    <property type="match status" value="1"/>
</dbReference>
<dbReference type="FunFam" id="2.10.25.10:FF:000106">
    <property type="entry name" value="Heparan sulfate proteoglycan 2"/>
    <property type="match status" value="1"/>
</dbReference>
<dbReference type="PROSITE" id="PS50068">
    <property type="entry name" value="LDLRA_2"/>
    <property type="match status" value="9"/>
</dbReference>
<dbReference type="Pfam" id="PF24973">
    <property type="entry name" value="EGF_LMN_ATRN"/>
    <property type="match status" value="3"/>
</dbReference>
<feature type="region of interest" description="Disordered" evidence="22">
    <location>
        <begin position="1"/>
        <end position="20"/>
    </location>
</feature>
<keyword evidence="12" id="KW-0130">Cell adhesion</keyword>
<feature type="disulfide bond" evidence="20">
    <location>
        <begin position="418"/>
        <end position="433"/>
    </location>
</feature>
<feature type="region of interest" description="Disordered" evidence="22">
    <location>
        <begin position="30"/>
        <end position="94"/>
    </location>
</feature>
<dbReference type="PANTHER" id="PTHR10075">
    <property type="entry name" value="BASIGIN RELATED"/>
    <property type="match status" value="1"/>
</dbReference>
<dbReference type="GO" id="GO:0098632">
    <property type="term" value="F:cell-cell adhesion mediator activity"/>
    <property type="evidence" value="ECO:0007669"/>
    <property type="project" value="TreeGrafter"/>
</dbReference>
<dbReference type="SUPFAM" id="SSF48726">
    <property type="entry name" value="Immunoglobulin"/>
    <property type="match status" value="12"/>
</dbReference>
<evidence type="ECO:0000256" key="17">
    <source>
        <dbReference type="ARBA" id="ARBA00023292"/>
    </source>
</evidence>
<feature type="domain" description="Ig-like" evidence="26">
    <location>
        <begin position="2650"/>
        <end position="2718"/>
    </location>
</feature>
<dbReference type="PRINTS" id="PR00261">
    <property type="entry name" value="LDLRECEPTOR"/>
</dbReference>
<keyword evidence="13" id="KW-1133">Transmembrane helix</keyword>
<feature type="non-terminal residue" evidence="28">
    <location>
        <position position="3673"/>
    </location>
</feature>
<dbReference type="PROSITE" id="PS50835">
    <property type="entry name" value="IG_LIKE"/>
    <property type="match status" value="13"/>
</dbReference>
<evidence type="ECO:0000256" key="11">
    <source>
        <dbReference type="ARBA" id="ARBA00022869"/>
    </source>
</evidence>
<feature type="disulfide bond" evidence="20">
    <location>
        <begin position="341"/>
        <end position="356"/>
    </location>
</feature>
<dbReference type="InterPro" id="IPR002049">
    <property type="entry name" value="LE_dom"/>
</dbReference>
<evidence type="ECO:0000256" key="16">
    <source>
        <dbReference type="ARBA" id="ARBA00023180"/>
    </source>
</evidence>
<dbReference type="OMA" id="ISCFCAG"/>
<keyword evidence="8" id="KW-0732">Signal</keyword>
<feature type="domain" description="Ig-like" evidence="26">
    <location>
        <begin position="2839"/>
        <end position="2922"/>
    </location>
</feature>
<feature type="domain" description="Ig-like" evidence="26">
    <location>
        <begin position="2931"/>
        <end position="3009"/>
    </location>
</feature>
<evidence type="ECO:0000259" key="26">
    <source>
        <dbReference type="PROSITE" id="PS50835"/>
    </source>
</evidence>
<feature type="disulfide bond" evidence="20">
    <location>
        <begin position="399"/>
        <end position="411"/>
    </location>
</feature>
<dbReference type="InterPro" id="IPR036055">
    <property type="entry name" value="LDL_receptor-like_sf"/>
</dbReference>
<keyword evidence="5" id="KW-0272">Extracellular matrix</keyword>
<feature type="domain" description="Ig-like" evidence="26">
    <location>
        <begin position="2747"/>
        <end position="2832"/>
    </location>
</feature>
<dbReference type="CDD" id="cd00055">
    <property type="entry name" value="EGF_Lam"/>
    <property type="match status" value="7"/>
</dbReference>
<dbReference type="FunFam" id="2.60.40.10:FF:000032">
    <property type="entry name" value="palladin isoform X1"/>
    <property type="match status" value="2"/>
</dbReference>
<dbReference type="PROSITE" id="PS01186">
    <property type="entry name" value="EGF_2"/>
    <property type="match status" value="2"/>
</dbReference>
<keyword evidence="10" id="KW-0106">Calcium</keyword>
<dbReference type="CDD" id="cd00054">
    <property type="entry name" value="EGF_CA"/>
    <property type="match status" value="3"/>
</dbReference>
<dbReference type="Pfam" id="PF00008">
    <property type="entry name" value="EGF"/>
    <property type="match status" value="2"/>
</dbReference>
<dbReference type="Gene3D" id="2.10.25.10">
    <property type="entry name" value="Laminin"/>
    <property type="match status" value="9"/>
</dbReference>
<keyword evidence="9" id="KW-0677">Repeat</keyword>
<feature type="domain" description="Laminin EGF-like" evidence="25">
    <location>
        <begin position="1566"/>
        <end position="1612"/>
    </location>
</feature>
<dbReference type="GO" id="GO:0070593">
    <property type="term" value="P:dendrite self-avoidance"/>
    <property type="evidence" value="ECO:0007669"/>
    <property type="project" value="TreeGrafter"/>
</dbReference>
<dbReference type="InterPro" id="IPR013320">
    <property type="entry name" value="ConA-like_dom_sf"/>
</dbReference>
<evidence type="ECO:0000256" key="4">
    <source>
        <dbReference type="ARBA" id="ARBA00022525"/>
    </source>
</evidence>
<dbReference type="GO" id="GO:0005604">
    <property type="term" value="C:basement membrane"/>
    <property type="evidence" value="ECO:0007669"/>
    <property type="project" value="UniProtKB-SubCell"/>
</dbReference>
<dbReference type="FunFam" id="2.10.25.10:FF:000065">
    <property type="entry name" value="Laminin subunit beta 1"/>
    <property type="match status" value="1"/>
</dbReference>
<keyword evidence="7" id="KW-0812">Transmembrane</keyword>
<dbReference type="PROSITE" id="PS50026">
    <property type="entry name" value="EGF_3"/>
    <property type="match status" value="5"/>
</dbReference>
<evidence type="ECO:0000313" key="29">
    <source>
        <dbReference type="Proteomes" id="UP001142055"/>
    </source>
</evidence>
<evidence type="ECO:0000259" key="23">
    <source>
        <dbReference type="PROSITE" id="PS50025"/>
    </source>
</evidence>
<dbReference type="InterPro" id="IPR013783">
    <property type="entry name" value="Ig-like_fold"/>
</dbReference>
<dbReference type="InterPro" id="IPR003598">
    <property type="entry name" value="Ig_sub2"/>
</dbReference>
<dbReference type="InterPro" id="IPR013151">
    <property type="entry name" value="Immunoglobulin_dom"/>
</dbReference>
<dbReference type="PROSITE" id="PS00010">
    <property type="entry name" value="ASX_HYDROXYL"/>
    <property type="match status" value="1"/>
</dbReference>
<comment type="subcellular location">
    <subcellularLocation>
        <location evidence="2">Cytoplasm</location>
    </subcellularLocation>
    <subcellularLocation>
        <location evidence="1">Secreted</location>
        <location evidence="1">Extracellular space</location>
        <location evidence="1">Extracellular matrix</location>
        <location evidence="1">Basement membrane</location>
    </subcellularLocation>
</comment>
<feature type="disulfide bond" evidence="20">
    <location>
        <begin position="292"/>
        <end position="310"/>
    </location>
</feature>
<dbReference type="Pfam" id="PF07679">
    <property type="entry name" value="I-set"/>
    <property type="match status" value="2"/>
</dbReference>
<dbReference type="SUPFAM" id="SSF49899">
    <property type="entry name" value="Concanavalin A-like lectins/glucanases"/>
    <property type="match status" value="2"/>
</dbReference>
<feature type="domain" description="Laminin G" evidence="23">
    <location>
        <begin position="3143"/>
        <end position="3318"/>
    </location>
</feature>
<dbReference type="PROSITE" id="PS51115">
    <property type="entry name" value="LAMININ_IVA"/>
    <property type="match status" value="3"/>
</dbReference>
<dbReference type="Pfam" id="PF00052">
    <property type="entry name" value="Laminin_B"/>
    <property type="match status" value="3"/>
</dbReference>
<dbReference type="SUPFAM" id="SSF57424">
    <property type="entry name" value="LDL receptor-like module"/>
    <property type="match status" value="10"/>
</dbReference>
<dbReference type="InterPro" id="IPR007110">
    <property type="entry name" value="Ig-like_dom"/>
</dbReference>
<dbReference type="InterPro" id="IPR013098">
    <property type="entry name" value="Ig_I-set"/>
</dbReference>
<feature type="domain" description="EGF-like" evidence="24">
    <location>
        <begin position="3620"/>
        <end position="3661"/>
    </location>
</feature>
<evidence type="ECO:0000256" key="6">
    <source>
        <dbReference type="ARBA" id="ARBA00022536"/>
    </source>
</evidence>
<feature type="disulfide bond" evidence="20">
    <location>
        <begin position="477"/>
        <end position="489"/>
    </location>
</feature>
<evidence type="ECO:0000256" key="14">
    <source>
        <dbReference type="ARBA" id="ARBA00023054"/>
    </source>
</evidence>
<evidence type="ECO:0000256" key="18">
    <source>
        <dbReference type="ARBA" id="ARBA00023319"/>
    </source>
</evidence>
<keyword evidence="17 21" id="KW-0424">Laminin EGF-like domain</keyword>
<dbReference type="Gene3D" id="2.60.40.10">
    <property type="entry name" value="Immunoglobulins"/>
    <property type="match status" value="13"/>
</dbReference>
<dbReference type="InterPro" id="IPR000152">
    <property type="entry name" value="EGF-type_Asp/Asn_hydroxyl_site"/>
</dbReference>
<dbReference type="InterPro" id="IPR056863">
    <property type="entry name" value="LMN_ATRN_NET-like_EGF"/>
</dbReference>
<dbReference type="PROSITE" id="PS01209">
    <property type="entry name" value="LDLRA_1"/>
    <property type="match status" value="4"/>
</dbReference>
<feature type="domain" description="Ig-like" evidence="26">
    <location>
        <begin position="2159"/>
        <end position="2244"/>
    </location>
</feature>
<evidence type="ECO:0000259" key="24">
    <source>
        <dbReference type="PROSITE" id="PS50026"/>
    </source>
</evidence>
<keyword evidence="29" id="KW-1185">Reference proteome</keyword>
<evidence type="ECO:0000256" key="10">
    <source>
        <dbReference type="ARBA" id="ARBA00022837"/>
    </source>
</evidence>
<feature type="disulfide bond" evidence="20">
    <location>
        <begin position="1231"/>
        <end position="1249"/>
    </location>
</feature>
<feature type="disulfide bond" evidence="19">
    <location>
        <begin position="3608"/>
        <end position="3617"/>
    </location>
</feature>
<feature type="compositionally biased region" description="Acidic residues" evidence="22">
    <location>
        <begin position="127"/>
        <end position="160"/>
    </location>
</feature>
<dbReference type="GO" id="GO:0007411">
    <property type="term" value="P:axon guidance"/>
    <property type="evidence" value="ECO:0007669"/>
    <property type="project" value="TreeGrafter"/>
</dbReference>
<dbReference type="EMBL" id="JAPWDV010000002">
    <property type="protein sequence ID" value="KAJ6218913.1"/>
    <property type="molecule type" value="Genomic_DNA"/>
</dbReference>
<dbReference type="Pfam" id="PF00047">
    <property type="entry name" value="ig"/>
    <property type="match status" value="1"/>
</dbReference>
<dbReference type="InterPro" id="IPR001791">
    <property type="entry name" value="Laminin_G"/>
</dbReference>
<accession>A0A9Q0M2M3</accession>
<feature type="domain" description="Ig-like" evidence="26">
    <location>
        <begin position="2450"/>
        <end position="2535"/>
    </location>
</feature>
<feature type="domain" description="Laminin IV type A" evidence="27">
    <location>
        <begin position="1707"/>
        <end position="1911"/>
    </location>
</feature>
<feature type="disulfide bond" evidence="20">
    <location>
        <begin position="380"/>
        <end position="395"/>
    </location>
</feature>
<feature type="compositionally biased region" description="Basic and acidic residues" evidence="22">
    <location>
        <begin position="9"/>
        <end position="18"/>
    </location>
</feature>
<feature type="disulfide bond" evidence="20">
    <location>
        <begin position="457"/>
        <end position="472"/>
    </location>
</feature>
<feature type="domain" description="Laminin EGF-like" evidence="25">
    <location>
        <begin position="1093"/>
        <end position="1144"/>
    </location>
</feature>
<evidence type="ECO:0000256" key="3">
    <source>
        <dbReference type="ARBA" id="ARBA00022490"/>
    </source>
</evidence>
<dbReference type="PANTHER" id="PTHR10075:SF14">
    <property type="entry name" value="CELL ADHESION MOLECULE DSCAM2-RELATED"/>
    <property type="match status" value="1"/>
</dbReference>
<dbReference type="PROSITE" id="PS50025">
    <property type="entry name" value="LAM_G_DOMAIN"/>
    <property type="match status" value="2"/>
</dbReference>
<feature type="disulfide bond" evidence="20">
    <location>
        <begin position="368"/>
        <end position="386"/>
    </location>
</feature>
<dbReference type="Gene3D" id="2.170.300.10">
    <property type="entry name" value="Tie2 ligand-binding domain superfamily"/>
    <property type="match status" value="2"/>
</dbReference>
<dbReference type="InterPro" id="IPR001881">
    <property type="entry name" value="EGF-like_Ca-bd_dom"/>
</dbReference>
<evidence type="ECO:0000313" key="28">
    <source>
        <dbReference type="EMBL" id="KAJ6218913.1"/>
    </source>
</evidence>
<feature type="domain" description="Ig-like" evidence="26">
    <location>
        <begin position="2077"/>
        <end position="2146"/>
    </location>
</feature>
<dbReference type="InterPro" id="IPR000742">
    <property type="entry name" value="EGF"/>
</dbReference>
<feature type="disulfide bond" evidence="20">
    <location>
        <begin position="1224"/>
        <end position="1236"/>
    </location>
</feature>
<dbReference type="GO" id="GO:0005737">
    <property type="term" value="C:cytoplasm"/>
    <property type="evidence" value="ECO:0007669"/>
    <property type="project" value="UniProtKB-SubCell"/>
</dbReference>
<evidence type="ECO:0000256" key="7">
    <source>
        <dbReference type="ARBA" id="ARBA00022692"/>
    </source>
</evidence>
<keyword evidence="13" id="KW-0472">Membrane</keyword>
<feature type="domain" description="Ig-like" evidence="26">
    <location>
        <begin position="2265"/>
        <end position="2351"/>
    </location>
</feature>
<dbReference type="PROSITE" id="PS01187">
    <property type="entry name" value="EGF_CA"/>
    <property type="match status" value="1"/>
</dbReference>
<dbReference type="Gene3D" id="4.10.400.10">
    <property type="entry name" value="Low-density Lipoprotein Receptor"/>
    <property type="match status" value="10"/>
</dbReference>
<dbReference type="CDD" id="cd00110">
    <property type="entry name" value="LamG"/>
    <property type="match status" value="2"/>
</dbReference>
<evidence type="ECO:0000256" key="5">
    <source>
        <dbReference type="ARBA" id="ARBA00022530"/>
    </source>
</evidence>
<dbReference type="Pfam" id="PF00054">
    <property type="entry name" value="Laminin_G_1"/>
    <property type="match status" value="2"/>
</dbReference>
<feature type="disulfide bond" evidence="20">
    <location>
        <begin position="361"/>
        <end position="373"/>
    </location>
</feature>
<feature type="region of interest" description="Disordered" evidence="22">
    <location>
        <begin position="116"/>
        <end position="196"/>
    </location>
</feature>
<dbReference type="SUPFAM" id="SSF57196">
    <property type="entry name" value="EGF/Laminin"/>
    <property type="match status" value="10"/>
</dbReference>
<organism evidence="28 29">
    <name type="scientific">Blomia tropicalis</name>
    <name type="common">Mite</name>
    <dbReference type="NCBI Taxonomy" id="40697"/>
    <lineage>
        <taxon>Eukaryota</taxon>
        <taxon>Metazoa</taxon>
        <taxon>Ecdysozoa</taxon>
        <taxon>Arthropoda</taxon>
        <taxon>Chelicerata</taxon>
        <taxon>Arachnida</taxon>
        <taxon>Acari</taxon>
        <taxon>Acariformes</taxon>
        <taxon>Sarcoptiformes</taxon>
        <taxon>Astigmata</taxon>
        <taxon>Glycyphagoidea</taxon>
        <taxon>Echimyopodidae</taxon>
        <taxon>Blomia</taxon>
    </lineage>
</organism>
<name>A0A9Q0M2M3_BLOTA</name>